<sequence>MCYSHMVSIKDYTQIPSCGKPSCVDNFITNFHRDWSSSYIGDIQLSDHTTQEFAFSVDLNPRTSTVKFQVLRNKNVTQLKDYLRKIVWTSVYEIKEVDLATSQFVNILTTALDTHCP</sequence>
<dbReference type="AlphaFoldDB" id="A0A1B6J8G0"/>
<organism evidence="1">
    <name type="scientific">Homalodisca liturata</name>
    <dbReference type="NCBI Taxonomy" id="320908"/>
    <lineage>
        <taxon>Eukaryota</taxon>
        <taxon>Metazoa</taxon>
        <taxon>Ecdysozoa</taxon>
        <taxon>Arthropoda</taxon>
        <taxon>Hexapoda</taxon>
        <taxon>Insecta</taxon>
        <taxon>Pterygota</taxon>
        <taxon>Neoptera</taxon>
        <taxon>Paraneoptera</taxon>
        <taxon>Hemiptera</taxon>
        <taxon>Auchenorrhyncha</taxon>
        <taxon>Membracoidea</taxon>
        <taxon>Cicadellidae</taxon>
        <taxon>Cicadellinae</taxon>
        <taxon>Proconiini</taxon>
        <taxon>Homalodisca</taxon>
    </lineage>
</organism>
<reference evidence="1" key="1">
    <citation type="submission" date="2015-11" db="EMBL/GenBank/DDBJ databases">
        <title>De novo transcriptome assembly of four potential Pierce s Disease insect vectors from Arizona vineyards.</title>
        <authorList>
            <person name="Tassone E.E."/>
        </authorList>
    </citation>
    <scope>NUCLEOTIDE SEQUENCE</scope>
</reference>
<proteinExistence type="predicted"/>
<dbReference type="EMBL" id="GECU01004675">
    <property type="protein sequence ID" value="JAT03032.1"/>
    <property type="molecule type" value="Transcribed_RNA"/>
</dbReference>
<accession>A0A1B6J8G0</accession>
<evidence type="ECO:0000313" key="1">
    <source>
        <dbReference type="EMBL" id="JAS95464.1"/>
    </source>
</evidence>
<dbReference type="EMBL" id="GECU01012242">
    <property type="protein sequence ID" value="JAS95464.1"/>
    <property type="molecule type" value="Transcribed_RNA"/>
</dbReference>
<protein>
    <submittedName>
        <fullName evidence="1">Uncharacterized protein</fullName>
    </submittedName>
</protein>
<evidence type="ECO:0000313" key="2">
    <source>
        <dbReference type="EMBL" id="JAT03032.1"/>
    </source>
</evidence>
<gene>
    <name evidence="1" type="ORF">g.24256</name>
    <name evidence="2" type="ORF">g.24258</name>
</gene>
<name>A0A1B6J8G0_9HEMI</name>